<feature type="site" description="Could play a key role in the communication between the regulatory and the substrate sites" evidence="9">
    <location>
        <position position="142"/>
    </location>
</feature>
<name>A0A1Q2HVV2_9CORY</name>
<comment type="pathway">
    <text evidence="9">Glycan biosynthesis; glycogen biosynthesis.</text>
</comment>
<proteinExistence type="inferred from homology"/>
<dbReference type="Pfam" id="PF24894">
    <property type="entry name" value="Hexapep_GlmU"/>
    <property type="match status" value="1"/>
</dbReference>
<evidence type="ECO:0000256" key="9">
    <source>
        <dbReference type="HAMAP-Rule" id="MF_00624"/>
    </source>
</evidence>
<dbReference type="CDD" id="cd04651">
    <property type="entry name" value="LbH_G1P_AT_C"/>
    <property type="match status" value="1"/>
</dbReference>
<dbReference type="CDD" id="cd02508">
    <property type="entry name" value="ADP_Glucose_PP"/>
    <property type="match status" value="1"/>
</dbReference>
<dbReference type="InterPro" id="IPR023049">
    <property type="entry name" value="GlgC_bac"/>
</dbReference>
<dbReference type="GO" id="GO:0005978">
    <property type="term" value="P:glycogen biosynthetic process"/>
    <property type="evidence" value="ECO:0007669"/>
    <property type="project" value="UniProtKB-UniRule"/>
</dbReference>
<evidence type="ECO:0000313" key="12">
    <source>
        <dbReference type="EMBL" id="AQQ14963.1"/>
    </source>
</evidence>
<dbReference type="SUPFAM" id="SSF53448">
    <property type="entry name" value="Nucleotide-diphospho-sugar transferases"/>
    <property type="match status" value="1"/>
</dbReference>
<dbReference type="KEGG" id="cgv:CGLAU_04945"/>
<dbReference type="PROSITE" id="PS00809">
    <property type="entry name" value="ADP_GLC_PYROPHOSPH_2"/>
    <property type="match status" value="1"/>
</dbReference>
<dbReference type="PANTHER" id="PTHR43523:SF2">
    <property type="entry name" value="GLUCOSE-1-PHOSPHATE ADENYLYLTRANSFERASE"/>
    <property type="match status" value="1"/>
</dbReference>
<keyword evidence="5 9" id="KW-0547">Nucleotide-binding</keyword>
<comment type="subunit">
    <text evidence="9">Homotetramer.</text>
</comment>
<comment type="similarity">
    <text evidence="1 9">Belongs to the bacterial/plant glucose-1-phosphate adenylyltransferase family.</text>
</comment>
<evidence type="ECO:0000256" key="6">
    <source>
        <dbReference type="ARBA" id="ARBA00022840"/>
    </source>
</evidence>
<protein>
    <recommendedName>
        <fullName evidence="9">Glucose-1-phosphate adenylyltransferase</fullName>
        <ecNumber evidence="9">2.7.7.27</ecNumber>
    </recommendedName>
    <alternativeName>
        <fullName evidence="9">ADP-glucose pyrophosphorylase</fullName>
        <shortName evidence="9">ADPGlc PPase</shortName>
    </alternativeName>
    <alternativeName>
        <fullName evidence="9">ADP-glucose synthase</fullName>
    </alternativeName>
</protein>
<evidence type="ECO:0000259" key="10">
    <source>
        <dbReference type="Pfam" id="PF00483"/>
    </source>
</evidence>
<feature type="site" description="Could play a key role in the communication between the regulatory and the substrate sites" evidence="9">
    <location>
        <position position="105"/>
    </location>
</feature>
<evidence type="ECO:0000256" key="7">
    <source>
        <dbReference type="ARBA" id="ARBA00023056"/>
    </source>
</evidence>
<comment type="catalytic activity">
    <reaction evidence="9">
        <text>alpha-D-glucose 1-phosphate + ATP + H(+) = ADP-alpha-D-glucose + diphosphate</text>
        <dbReference type="Rhea" id="RHEA:12120"/>
        <dbReference type="ChEBI" id="CHEBI:15378"/>
        <dbReference type="ChEBI" id="CHEBI:30616"/>
        <dbReference type="ChEBI" id="CHEBI:33019"/>
        <dbReference type="ChEBI" id="CHEBI:57498"/>
        <dbReference type="ChEBI" id="CHEBI:58601"/>
        <dbReference type="EC" id="2.7.7.27"/>
    </reaction>
</comment>
<evidence type="ECO:0000259" key="11">
    <source>
        <dbReference type="Pfam" id="PF24894"/>
    </source>
</evidence>
<dbReference type="NCBIfam" id="TIGR02091">
    <property type="entry name" value="glgC"/>
    <property type="match status" value="1"/>
</dbReference>
<evidence type="ECO:0000313" key="13">
    <source>
        <dbReference type="Proteomes" id="UP000217209"/>
    </source>
</evidence>
<comment type="function">
    <text evidence="9">Involved in the biosynthesis of ADP-glucose, a building block required for the elongation reactions to produce glycogen. Catalyzes the reaction between ATP and alpha-D-glucose 1-phosphate (G1P) to produce pyrophosphate and ADP-Glc.</text>
</comment>
<keyword evidence="4 9" id="KW-0548">Nucleotidyltransferase</keyword>
<dbReference type="GO" id="GO:0005524">
    <property type="term" value="F:ATP binding"/>
    <property type="evidence" value="ECO:0007669"/>
    <property type="project" value="UniProtKB-KW"/>
</dbReference>
<dbReference type="GO" id="GO:0008878">
    <property type="term" value="F:glucose-1-phosphate adenylyltransferase activity"/>
    <property type="evidence" value="ECO:0007669"/>
    <property type="project" value="UniProtKB-UniRule"/>
</dbReference>
<evidence type="ECO:0000256" key="4">
    <source>
        <dbReference type="ARBA" id="ARBA00022695"/>
    </source>
</evidence>
<keyword evidence="13" id="KW-1185">Reference proteome</keyword>
<evidence type="ECO:0000256" key="5">
    <source>
        <dbReference type="ARBA" id="ARBA00022741"/>
    </source>
</evidence>
<evidence type="ECO:0000256" key="8">
    <source>
        <dbReference type="ARBA" id="ARBA00023277"/>
    </source>
</evidence>
<dbReference type="InterPro" id="IPR005835">
    <property type="entry name" value="NTP_transferase_dom"/>
</dbReference>
<dbReference type="InterPro" id="IPR011831">
    <property type="entry name" value="ADP-Glc_PPase"/>
</dbReference>
<feature type="binding site" evidence="9">
    <location>
        <begin position="223"/>
        <end position="224"/>
    </location>
    <ligand>
        <name>alpha-D-glucose 1-phosphate</name>
        <dbReference type="ChEBI" id="CHEBI:58601"/>
    </ligand>
</feature>
<dbReference type="UniPathway" id="UPA00164"/>
<sequence length="449" mass="48644">MARADGHAAQLARRVAGYPRGAGCGARIVVNVLRDSGSFNTLNNMKSQPRVLAIVLAGGEGKRLFPLTADRAKPAVPFAGTYRLIDFVLSNLVNAGYMRIAVLTQYKSHSLDRHVATAWNVSGPTPQYIASVPAQQRRGKRWYTGSADAIVQSLNLIYDDMPDYVLVFGADHVYRMDPSQMVEDHIASGKDATVAGIRVPRAEATAFGCIQSTEDGTITEFLEKPADPPGTPDDPEMTYASMGNYVFTTEPLIKALLEDEQNEDSSHDMGGDIIPYFVSQGQANVYDFSSNEVPGATDRDKGYWRDVGTIDSFYDAHMDLISSHPIFNLYNKAWPIHSTEDSNLPPAKFVMGGIAQESMVASGSIISGATVRNSVISTDVRVEEGATVEGSVLLPGVRIGKGAVVRRAILDKNVYVSDGEIIGVDLERDRSRYTVSDSDVVVVGKSEVV</sequence>
<reference evidence="12 13" key="1">
    <citation type="submission" date="2016-12" db="EMBL/GenBank/DDBJ databases">
        <authorList>
            <person name="Song W.-J."/>
            <person name="Kurnit D.M."/>
        </authorList>
    </citation>
    <scope>NUCLEOTIDE SEQUENCE [LARGE SCALE GENOMIC DNA]</scope>
    <source>
        <strain evidence="12 13">DSM 30827</strain>
    </source>
</reference>
<feature type="domain" description="Glucose-1-phosphate adenylyltransferase/Bifunctional protein GlmU-like C-terminal hexapeptide" evidence="11">
    <location>
        <begin position="345"/>
        <end position="443"/>
    </location>
</feature>
<evidence type="ECO:0000256" key="2">
    <source>
        <dbReference type="ARBA" id="ARBA00022600"/>
    </source>
</evidence>
<dbReference type="InterPro" id="IPR056818">
    <property type="entry name" value="GlmU/GlgC-like_hexapep"/>
</dbReference>
<dbReference type="AlphaFoldDB" id="A0A1Q2HVV2"/>
<gene>
    <name evidence="12" type="primary">glgC2</name>
    <name evidence="9" type="synonym">glgC</name>
    <name evidence="12" type="ORF">CGLAU_04945</name>
</gene>
<keyword evidence="6 9" id="KW-0067">ATP-binding</keyword>
<dbReference type="PROSITE" id="PS00808">
    <property type="entry name" value="ADP_GLC_PYROPHOSPH_1"/>
    <property type="match status" value="1"/>
</dbReference>
<evidence type="ECO:0000256" key="1">
    <source>
        <dbReference type="ARBA" id="ARBA00010443"/>
    </source>
</evidence>
<keyword evidence="3 9" id="KW-0808">Transferase</keyword>
<dbReference type="EMBL" id="CP019688">
    <property type="protein sequence ID" value="AQQ14963.1"/>
    <property type="molecule type" value="Genomic_DNA"/>
</dbReference>
<dbReference type="InterPro" id="IPR011004">
    <property type="entry name" value="Trimer_LpxA-like_sf"/>
</dbReference>
<dbReference type="HAMAP" id="MF_00624">
    <property type="entry name" value="GlgC"/>
    <property type="match status" value="1"/>
</dbReference>
<keyword evidence="8 9" id="KW-0119">Carbohydrate metabolism</keyword>
<dbReference type="EC" id="2.7.7.27" evidence="9"/>
<feature type="binding site" evidence="9">
    <location>
        <position position="241"/>
    </location>
    <ligand>
        <name>alpha-D-glucose 1-phosphate</name>
        <dbReference type="ChEBI" id="CHEBI:58601"/>
    </ligand>
</feature>
<dbReference type="InterPro" id="IPR005836">
    <property type="entry name" value="ADP_Glu_pyroP_CS"/>
</dbReference>
<dbReference type="Gene3D" id="2.160.10.10">
    <property type="entry name" value="Hexapeptide repeat proteins"/>
    <property type="match status" value="1"/>
</dbReference>
<dbReference type="SUPFAM" id="SSF51161">
    <property type="entry name" value="Trimeric LpxA-like enzymes"/>
    <property type="match status" value="1"/>
</dbReference>
<organism evidence="12 13">
    <name type="scientific">Corynebacterium glaucum</name>
    <dbReference type="NCBI Taxonomy" id="187491"/>
    <lineage>
        <taxon>Bacteria</taxon>
        <taxon>Bacillati</taxon>
        <taxon>Actinomycetota</taxon>
        <taxon>Actinomycetes</taxon>
        <taxon>Mycobacteriales</taxon>
        <taxon>Corynebacteriaceae</taxon>
        <taxon>Corynebacterium</taxon>
    </lineage>
</organism>
<feature type="binding site" evidence="9">
    <location>
        <position position="208"/>
    </location>
    <ligand>
        <name>alpha-D-glucose 1-phosphate</name>
        <dbReference type="ChEBI" id="CHEBI:58601"/>
    </ligand>
</feature>
<dbReference type="Proteomes" id="UP000217209">
    <property type="component" value="Chromosome"/>
</dbReference>
<dbReference type="PROSITE" id="PS00810">
    <property type="entry name" value="ADP_GLC_PYROPHOSPH_3"/>
    <property type="match status" value="1"/>
</dbReference>
<dbReference type="Gene3D" id="3.90.550.10">
    <property type="entry name" value="Spore Coat Polysaccharide Biosynthesis Protein SpsA, Chain A"/>
    <property type="match status" value="1"/>
</dbReference>
<keyword evidence="2 9" id="KW-0321">Glycogen metabolism</keyword>
<feature type="binding site" evidence="9">
    <location>
        <position position="143"/>
    </location>
    <ligand>
        <name>alpha-D-glucose 1-phosphate</name>
        <dbReference type="ChEBI" id="CHEBI:58601"/>
    </ligand>
</feature>
<dbReference type="NCBIfam" id="NF002023">
    <property type="entry name" value="PRK00844.1"/>
    <property type="match status" value="1"/>
</dbReference>
<accession>A0A1Q2HVV2</accession>
<dbReference type="InterPro" id="IPR029044">
    <property type="entry name" value="Nucleotide-diphossugar_trans"/>
</dbReference>
<evidence type="ECO:0000256" key="3">
    <source>
        <dbReference type="ARBA" id="ARBA00022679"/>
    </source>
</evidence>
<feature type="domain" description="Nucleotidyl transferase" evidence="10">
    <location>
        <begin position="53"/>
        <end position="321"/>
    </location>
</feature>
<dbReference type="NCBIfam" id="NF001947">
    <property type="entry name" value="PRK00725.1"/>
    <property type="match status" value="1"/>
</dbReference>
<dbReference type="Pfam" id="PF00483">
    <property type="entry name" value="NTP_transferase"/>
    <property type="match status" value="1"/>
</dbReference>
<dbReference type="PANTHER" id="PTHR43523">
    <property type="entry name" value="GLUCOSE-1-PHOSPHATE ADENYLYLTRANSFERASE-RELATED"/>
    <property type="match status" value="1"/>
</dbReference>
<keyword evidence="7 9" id="KW-0320">Glycogen biosynthesis</keyword>